<dbReference type="GO" id="GO:0005096">
    <property type="term" value="F:GTPase activator activity"/>
    <property type="evidence" value="ECO:0007669"/>
    <property type="project" value="InterPro"/>
</dbReference>
<dbReference type="SMART" id="SM00049">
    <property type="entry name" value="DEP"/>
    <property type="match status" value="1"/>
</dbReference>
<feature type="domain" description="DEP" evidence="2">
    <location>
        <begin position="1126"/>
        <end position="1186"/>
    </location>
</feature>
<dbReference type="GO" id="GO:0005765">
    <property type="term" value="C:lysosomal membrane"/>
    <property type="evidence" value="ECO:0007669"/>
    <property type="project" value="TreeGrafter"/>
</dbReference>
<protein>
    <recommendedName>
        <fullName evidence="2">DEP domain-containing protein</fullName>
    </recommendedName>
</protein>
<reference evidence="3" key="1">
    <citation type="submission" date="2025-08" db="UniProtKB">
        <authorList>
            <consortium name="Ensembl"/>
        </authorList>
    </citation>
    <scope>IDENTIFICATION</scope>
</reference>
<dbReference type="PANTHER" id="PTHR13179:SF8">
    <property type="entry name" value="GATOR COMPLEX PROTEIN DEPDC5"/>
    <property type="match status" value="1"/>
</dbReference>
<organism evidence="3 4">
    <name type="scientific">Oncorhynchus tshawytscha</name>
    <name type="common">Chinook salmon</name>
    <name type="synonym">Salmo tshawytscha</name>
    <dbReference type="NCBI Taxonomy" id="74940"/>
    <lineage>
        <taxon>Eukaryota</taxon>
        <taxon>Metazoa</taxon>
        <taxon>Chordata</taxon>
        <taxon>Craniata</taxon>
        <taxon>Vertebrata</taxon>
        <taxon>Euteleostomi</taxon>
        <taxon>Actinopterygii</taxon>
        <taxon>Neopterygii</taxon>
        <taxon>Teleostei</taxon>
        <taxon>Protacanthopterygii</taxon>
        <taxon>Salmoniformes</taxon>
        <taxon>Salmonidae</taxon>
        <taxon>Salmoninae</taxon>
        <taxon>Oncorhynchus</taxon>
    </lineage>
</organism>
<dbReference type="PROSITE" id="PS50186">
    <property type="entry name" value="DEP"/>
    <property type="match status" value="1"/>
</dbReference>
<dbReference type="InterPro" id="IPR036388">
    <property type="entry name" value="WH-like_DNA-bd_sf"/>
</dbReference>
<dbReference type="Pfam" id="PF00610">
    <property type="entry name" value="DEP"/>
    <property type="match status" value="1"/>
</dbReference>
<evidence type="ECO:0000256" key="1">
    <source>
        <dbReference type="SAM" id="MobiDB-lite"/>
    </source>
</evidence>
<accession>A0A8C8GWD1</accession>
<keyword evidence="4" id="KW-1185">Reference proteome</keyword>
<dbReference type="InterPro" id="IPR045838">
    <property type="entry name" value="DEPDC5_CTD"/>
</dbReference>
<feature type="region of interest" description="Disordered" evidence="1">
    <location>
        <begin position="1047"/>
        <end position="1068"/>
    </location>
</feature>
<evidence type="ECO:0000313" key="4">
    <source>
        <dbReference type="Proteomes" id="UP000694402"/>
    </source>
</evidence>
<dbReference type="InterPro" id="IPR027244">
    <property type="entry name" value="IML1"/>
</dbReference>
<dbReference type="Pfam" id="PF19418">
    <property type="entry name" value="DEPDC5_CTD"/>
    <property type="match status" value="1"/>
</dbReference>
<dbReference type="Pfam" id="PF23013">
    <property type="entry name" value="IML1_N"/>
    <property type="match status" value="1"/>
</dbReference>
<sequence>IMKNKTYKLVVHKKGFGGSDDELVVNPKVFPQVSLGDIIEIAHPTDEYSPLLLQVKSLKEDLQKETISVDQTVAQAFKLRAYQDVVVNIVDPKDVTLDLVELTFKDQYIGRGDMWRLKKSLVSTCAYVTQKVEFAGIRAQASELWVKGEKVTCGYISEDTRVVFRSTSAMVYIFIQMSCEMWDFDIYGDLYFEKAVSGFLSDLFAKWKERYCSHEVTVVLFSRTFYNAKTLEEFPEILRGSIRQDHEGRFYEDFYRVVAQTERRDEWTSLLVTIKKLFIQYPVLVRLKEAVGFPSGHNSTAAQGNYLEAINLSFNVFDKHYINRNFDRTGQMSVVITPGVGVFEVDRLLMILTKQRMIDNGIGVDLVCMGEQPLHAVPLFKLHNRTVPGDSRLGDDYNLPHWINHSFYTSKSQNSCSCFTPRIKLAGRKLHAEKFKNNKEHTLGAPKDENSLPIQVDYDAHDAQVFRLPGPSRAQRSTNFRVVREREVSGRRSWGSADVSGVLVGGVSPPVRSCGPDEQRSLASDDSLGRVSNILLIPRLPPAQYGEVSSSLGYTMISVMFNRDGMMESQRDSSAPGRFTVGSAESTLHVRPGGYTPQRALINPFAPSRMPMKLTSNRRRWMHTFPVGPSGEAIQIHHQTRQNMAELQGSEQRDPAHTSAELLELAYHEATGRLDTPQGEGHASFFKCNYRTPVNRGSSLEDFSSGSPDPTLLLSAPPTVPSFCCTVGVDWKSLTTPACLPLTTDYFPEWQTLQNDYTEGCYDLLPHTDLERRDDEAPVMSAPHVFEEFICQRLMQGYQIIVQPNKRKPQPAVAPPLSSSPLYTRGLVSRRRPEEEESLYWLSMGRTFHKVCLKDKIITVTRYLPKYPYESAQIQYTYSLCPPHSDAHFLSCWVEFGHERLEEYKWNYLDQYICSAGSEDFSLIDSLKFWRTRFLLLPAGGARRVADGEGHWDVYGEGVGTVAGREGMTGTGDWALLDGFIRFLEGLNRIRRRHRSDRIIRKGPAMKGLQVTGPLSAYPPEPVAPPLGKKGTSALSALLELEQNQKTLEEQQQQGKPSAATSESSTVTMTTTYVDSPRKVGVFVCGQSGTGALCLSSSSTLMEILEAIKHPTTGVQLLPEQKGLPPNCFISAEIVHWLVNNVEGVATQGMAVDIMQKMLDEGLVTHASGDAMRTFVYGFYFYRIVLPPPVAQGWSTAALEDFALFQRKWFEVAFVLEERRTCDLPAFLLPWLPSRPASYASRHSSFSRSFGGRSQAAALLAATVPEQKTATLDVDVNNRSDRTEWCSCYYHGNFSLNAAFEVKLHWMAVTAAVLFEMVQGWHRKAASCGFLLVPVLEVPFALPSYLYGDPLRAQLFIPLHIHRLLRDGSDNLFEDWKLQKEGGAWNHCSSSVIHGYLQGNTCRHHCFAQKGLHRHLNQPFIGSSGTSRRAVQLL</sequence>
<proteinExistence type="predicted"/>
<dbReference type="GO" id="GO:0010508">
    <property type="term" value="P:positive regulation of autophagy"/>
    <property type="evidence" value="ECO:0007669"/>
    <property type="project" value="TreeGrafter"/>
</dbReference>
<dbReference type="InterPro" id="IPR055213">
    <property type="entry name" value="IML1_double_psi_beta_barrel"/>
</dbReference>
<dbReference type="PANTHER" id="PTHR13179">
    <property type="entry name" value="DEP DOMAIN CONTAINING PROTEIN 5"/>
    <property type="match status" value="1"/>
</dbReference>
<dbReference type="InterPro" id="IPR048255">
    <property type="entry name" value="IML1_N"/>
</dbReference>
<dbReference type="SUPFAM" id="SSF46785">
    <property type="entry name" value="Winged helix' DNA-binding domain"/>
    <property type="match status" value="1"/>
</dbReference>
<dbReference type="AlphaFoldDB" id="A0A8C8GWD1"/>
<evidence type="ECO:0000259" key="2">
    <source>
        <dbReference type="PROSITE" id="PS50186"/>
    </source>
</evidence>
<dbReference type="GeneTree" id="ENSGT00390000016559"/>
<dbReference type="Proteomes" id="UP000694402">
    <property type="component" value="Unassembled WGS sequence"/>
</dbReference>
<reference evidence="3" key="2">
    <citation type="submission" date="2025-09" db="UniProtKB">
        <authorList>
            <consortium name="Ensembl"/>
        </authorList>
    </citation>
    <scope>IDENTIFICATION</scope>
</reference>
<dbReference type="GO" id="GO:1990130">
    <property type="term" value="C:GATOR1 complex"/>
    <property type="evidence" value="ECO:0007669"/>
    <property type="project" value="TreeGrafter"/>
</dbReference>
<dbReference type="CDD" id="cd04449">
    <property type="entry name" value="DEP_DEPDC5-like"/>
    <property type="match status" value="1"/>
</dbReference>
<dbReference type="Pfam" id="PF12257">
    <property type="entry name" value="IML1"/>
    <property type="match status" value="1"/>
</dbReference>
<gene>
    <name evidence="3" type="primary">depdc5</name>
</gene>
<dbReference type="InterPro" id="IPR036390">
    <property type="entry name" value="WH_DNA-bd_sf"/>
</dbReference>
<dbReference type="GO" id="GO:0034198">
    <property type="term" value="P:cellular response to amino acid starvation"/>
    <property type="evidence" value="ECO:0007669"/>
    <property type="project" value="TreeGrafter"/>
</dbReference>
<dbReference type="GO" id="GO:1904262">
    <property type="term" value="P:negative regulation of TORC1 signaling"/>
    <property type="evidence" value="ECO:0007669"/>
    <property type="project" value="TreeGrafter"/>
</dbReference>
<evidence type="ECO:0000313" key="3">
    <source>
        <dbReference type="Ensembl" id="ENSOTSP00005054184.2"/>
    </source>
</evidence>
<dbReference type="Gene3D" id="1.10.10.10">
    <property type="entry name" value="Winged helix-like DNA-binding domain superfamily/Winged helix DNA-binding domain"/>
    <property type="match status" value="1"/>
</dbReference>
<name>A0A8C8GWD1_ONCTS</name>
<dbReference type="Ensembl" id="ENSOTST00005059018.2">
    <property type="protein sequence ID" value="ENSOTSP00005054184.2"/>
    <property type="gene ID" value="ENSOTSG00005021859.2"/>
</dbReference>
<dbReference type="InterPro" id="IPR000591">
    <property type="entry name" value="DEP_dom"/>
</dbReference>
<dbReference type="GO" id="GO:0035556">
    <property type="term" value="P:intracellular signal transduction"/>
    <property type="evidence" value="ECO:0007669"/>
    <property type="project" value="InterPro"/>
</dbReference>